<accession>A0ABQ3QVA0</accession>
<name>A0ABQ3QVA0_9ACTN</name>
<dbReference type="EMBL" id="BNDY01000017">
    <property type="protein sequence ID" value="GHI41197.1"/>
    <property type="molecule type" value="Genomic_DNA"/>
</dbReference>
<evidence type="ECO:0000313" key="1">
    <source>
        <dbReference type="EMBL" id="GHI41197.1"/>
    </source>
</evidence>
<dbReference type="Proteomes" id="UP001050808">
    <property type="component" value="Unassembled WGS sequence"/>
</dbReference>
<keyword evidence="2" id="KW-1185">Reference proteome</keyword>
<sequence length="184" mass="19861">MSKPLVVGRHEFAKLYGVGVTTVSNGWVHRGDLSYEDAVIVSGKPFWPGGLAIRGRQRDEAVLVELMRAQGATFKPASKGELPTLVGLQEYAALFGVTQQVVALARRRMLAGEGAMLPPSDYLLSSSPLWLLDTVLEGAEETMAHSRKGTWMLRKDVVEALRSGLYEGPGSSIAKRGNYGTASD</sequence>
<protein>
    <submittedName>
        <fullName evidence="1">Uncharacterized protein</fullName>
    </submittedName>
</protein>
<organism evidence="1 2">
    <name type="scientific">Streptomyces violascens</name>
    <dbReference type="NCBI Taxonomy" id="67381"/>
    <lineage>
        <taxon>Bacteria</taxon>
        <taxon>Bacillati</taxon>
        <taxon>Actinomycetota</taxon>
        <taxon>Actinomycetes</taxon>
        <taxon>Kitasatosporales</taxon>
        <taxon>Streptomycetaceae</taxon>
        <taxon>Streptomyces</taxon>
    </lineage>
</organism>
<dbReference type="RefSeq" id="WP_189966431.1">
    <property type="nucleotide sequence ID" value="NZ_BMUA01000016.1"/>
</dbReference>
<reference evidence="1" key="1">
    <citation type="submission" date="2024-05" db="EMBL/GenBank/DDBJ databases">
        <title>Whole genome shotgun sequence of Streptomyces violascens NBRC 12920.</title>
        <authorList>
            <person name="Komaki H."/>
            <person name="Tamura T."/>
        </authorList>
    </citation>
    <scope>NUCLEOTIDE SEQUENCE</scope>
    <source>
        <strain evidence="1">NBRC 12920</strain>
    </source>
</reference>
<comment type="caution">
    <text evidence="1">The sequence shown here is derived from an EMBL/GenBank/DDBJ whole genome shotgun (WGS) entry which is preliminary data.</text>
</comment>
<gene>
    <name evidence="1" type="ORF">Sviol_56050</name>
</gene>
<proteinExistence type="predicted"/>
<evidence type="ECO:0000313" key="2">
    <source>
        <dbReference type="Proteomes" id="UP001050808"/>
    </source>
</evidence>